<dbReference type="SUPFAM" id="SSF57863">
    <property type="entry name" value="ArfGap/RecO-like zinc finger"/>
    <property type="match status" value="1"/>
</dbReference>
<dbReference type="SMART" id="SM00248">
    <property type="entry name" value="ANK"/>
    <property type="match status" value="3"/>
</dbReference>
<dbReference type="PRINTS" id="PR00405">
    <property type="entry name" value="REVINTRACTNG"/>
</dbReference>
<feature type="region of interest" description="Disordered" evidence="7">
    <location>
        <begin position="685"/>
        <end position="881"/>
    </location>
</feature>
<dbReference type="Proteomes" id="UP000007879">
    <property type="component" value="Unassembled WGS sequence"/>
</dbReference>
<dbReference type="InterPro" id="IPR038508">
    <property type="entry name" value="ArfGAP_dom_sf"/>
</dbReference>
<feature type="compositionally biased region" description="Acidic residues" evidence="7">
    <location>
        <begin position="854"/>
        <end position="871"/>
    </location>
</feature>
<feature type="compositionally biased region" description="Acidic residues" evidence="7">
    <location>
        <begin position="685"/>
        <end position="696"/>
    </location>
</feature>
<evidence type="ECO:0000256" key="1">
    <source>
        <dbReference type="ARBA" id="ARBA00022468"/>
    </source>
</evidence>
<dbReference type="InterPro" id="IPR036770">
    <property type="entry name" value="Ankyrin_rpt-contain_sf"/>
</dbReference>
<dbReference type="InterPro" id="IPR002110">
    <property type="entry name" value="Ankyrin_rpt"/>
</dbReference>
<evidence type="ECO:0000313" key="11">
    <source>
        <dbReference type="Proteomes" id="UP000007879"/>
    </source>
</evidence>
<keyword evidence="11" id="KW-1185">Reference proteome</keyword>
<dbReference type="PROSITE" id="PS50297">
    <property type="entry name" value="ANK_REP_REGION"/>
    <property type="match status" value="2"/>
</dbReference>
<feature type="compositionally biased region" description="Low complexity" evidence="7">
    <location>
        <begin position="426"/>
        <end position="437"/>
    </location>
</feature>
<dbReference type="FunFam" id="1.10.220.150:FF:000009">
    <property type="entry name" value="stromal membrane-associated protein 1 isoform X1"/>
    <property type="match status" value="1"/>
</dbReference>
<dbReference type="PROSITE" id="PS50003">
    <property type="entry name" value="PH_DOMAIN"/>
    <property type="match status" value="1"/>
</dbReference>
<dbReference type="FunFam" id="2.30.29.30:FF:000384">
    <property type="entry name" value="Uncharacterized protein, isoform A"/>
    <property type="match status" value="1"/>
</dbReference>
<evidence type="ECO:0000259" key="9">
    <source>
        <dbReference type="PROSITE" id="PS50115"/>
    </source>
</evidence>
<dbReference type="AlphaFoldDB" id="A0A1X7TWG4"/>
<dbReference type="CDD" id="cd13250">
    <property type="entry name" value="PH_ACAP"/>
    <property type="match status" value="1"/>
</dbReference>
<dbReference type="OrthoDB" id="10070851at2759"/>
<feature type="domain" description="Arf-GAP" evidence="9">
    <location>
        <begin position="260"/>
        <end position="377"/>
    </location>
</feature>
<feature type="region of interest" description="Disordered" evidence="7">
    <location>
        <begin position="420"/>
        <end position="450"/>
    </location>
</feature>
<keyword evidence="3 6" id="KW-0863">Zinc-finger</keyword>
<dbReference type="PROSITE" id="PS50115">
    <property type="entry name" value="ARFGAP"/>
    <property type="match status" value="1"/>
</dbReference>
<dbReference type="InterPro" id="IPR011993">
    <property type="entry name" value="PH-like_dom_sf"/>
</dbReference>
<feature type="region of interest" description="Disordered" evidence="7">
    <location>
        <begin position="608"/>
        <end position="655"/>
    </location>
</feature>
<feature type="compositionally biased region" description="Polar residues" evidence="7">
    <location>
        <begin position="787"/>
        <end position="797"/>
    </location>
</feature>
<dbReference type="GO" id="GO:0008270">
    <property type="term" value="F:zinc ion binding"/>
    <property type="evidence" value="ECO:0007669"/>
    <property type="project" value="UniProtKB-KW"/>
</dbReference>
<dbReference type="Gene3D" id="1.25.40.20">
    <property type="entry name" value="Ankyrin repeat-containing domain"/>
    <property type="match status" value="1"/>
</dbReference>
<feature type="repeat" description="ANK" evidence="5">
    <location>
        <begin position="1042"/>
        <end position="1074"/>
    </location>
</feature>
<dbReference type="Gene3D" id="1.20.1270.60">
    <property type="entry name" value="Arfaptin homology (AH) domain/BAR domain"/>
    <property type="match status" value="1"/>
</dbReference>
<evidence type="ECO:0000256" key="6">
    <source>
        <dbReference type="PROSITE-ProRule" id="PRU00288"/>
    </source>
</evidence>
<dbReference type="SMART" id="SM00233">
    <property type="entry name" value="PH"/>
    <property type="match status" value="1"/>
</dbReference>
<dbReference type="InterPro" id="IPR027267">
    <property type="entry name" value="AH/BAR_dom_sf"/>
</dbReference>
<dbReference type="PANTHER" id="PTHR23180:SF399">
    <property type="entry name" value="BLOWN FUSE, ISOFORM A-RELATED"/>
    <property type="match status" value="1"/>
</dbReference>
<evidence type="ECO:0000256" key="4">
    <source>
        <dbReference type="ARBA" id="ARBA00022833"/>
    </source>
</evidence>
<dbReference type="InParanoid" id="A0A1X7TWG4"/>
<feature type="compositionally biased region" description="Acidic residues" evidence="7">
    <location>
        <begin position="770"/>
        <end position="785"/>
    </location>
</feature>
<feature type="region of interest" description="Disordered" evidence="7">
    <location>
        <begin position="534"/>
        <end position="553"/>
    </location>
</feature>
<feature type="region of interest" description="Disordered" evidence="7">
    <location>
        <begin position="1130"/>
        <end position="1155"/>
    </location>
</feature>
<feature type="compositionally biased region" description="Acidic residues" evidence="7">
    <location>
        <begin position="910"/>
        <end position="925"/>
    </location>
</feature>
<gene>
    <name evidence="10" type="primary">100634911</name>
</gene>
<evidence type="ECO:0000313" key="10">
    <source>
        <dbReference type="EnsemblMetazoa" id="Aqu2.1.19723_001"/>
    </source>
</evidence>
<dbReference type="InterPro" id="IPR045258">
    <property type="entry name" value="ACAP1/2/3-like"/>
</dbReference>
<dbReference type="GO" id="GO:0005737">
    <property type="term" value="C:cytoplasm"/>
    <property type="evidence" value="ECO:0007669"/>
    <property type="project" value="InterPro"/>
</dbReference>
<feature type="compositionally biased region" description="Low complexity" evidence="7">
    <location>
        <begin position="1136"/>
        <end position="1152"/>
    </location>
</feature>
<dbReference type="EnsemblMetazoa" id="XM_020001743.1">
    <property type="protein sequence ID" value="XP_019857302.1"/>
    <property type="gene ID" value="LOC100634911"/>
</dbReference>
<organism evidence="10">
    <name type="scientific">Amphimedon queenslandica</name>
    <name type="common">Sponge</name>
    <dbReference type="NCBI Taxonomy" id="400682"/>
    <lineage>
        <taxon>Eukaryota</taxon>
        <taxon>Metazoa</taxon>
        <taxon>Porifera</taxon>
        <taxon>Demospongiae</taxon>
        <taxon>Heteroscleromorpha</taxon>
        <taxon>Haplosclerida</taxon>
        <taxon>Niphatidae</taxon>
        <taxon>Amphimedon</taxon>
    </lineage>
</organism>
<feature type="repeat" description="ANK" evidence="5">
    <location>
        <begin position="1009"/>
        <end position="1041"/>
    </location>
</feature>
<dbReference type="eggNOG" id="KOG0521">
    <property type="taxonomic scope" value="Eukaryota"/>
</dbReference>
<feature type="compositionally biased region" description="Polar residues" evidence="7">
    <location>
        <begin position="617"/>
        <end position="630"/>
    </location>
</feature>
<evidence type="ECO:0000256" key="3">
    <source>
        <dbReference type="ARBA" id="ARBA00022771"/>
    </source>
</evidence>
<keyword evidence="1" id="KW-0343">GTPase activation</keyword>
<keyword evidence="4" id="KW-0862">Zinc</keyword>
<dbReference type="Gene3D" id="1.10.220.150">
    <property type="entry name" value="Arf GTPase activating protein"/>
    <property type="match status" value="1"/>
</dbReference>
<feature type="region of interest" description="Disordered" evidence="7">
    <location>
        <begin position="908"/>
        <end position="936"/>
    </location>
</feature>
<proteinExistence type="predicted"/>
<accession>A0A1X7TWG4</accession>
<sequence>MAEFTHGAVNYSYHINVINCCKGHAMVSHFLDFVNALSSCYHEGHESLKQYELYVSELTAQVEDMKIQSDSEIKTMDDRHALVSVHHFEESSSDQTFPSLENQVLPIQLSGYLFKRASNAFKLWNRRYFELRDNKLIYLKKDSMNMDYAVVIDDLRLCTVKLAEDLERRFCFEVVSPTRSCMLQADTEAQRRKWMHHLDAAVAHALRITTSMKSREAKESRKRLTSSNATESFSPRMDSPLLITRSESPSSMNSILSVGLEFLDVPGNDKCADCSSSNPKWASINLGILLCIDCSGLHRSLGVHISKVRSVTLDDWDIEHQKIMCFLGNSKVNKILEYDIPSHVRKPVPSSPTSEKEPFIRLKYVSHAFVHPHPDFTRPDVPLPPRKIQGTLLRSVATSPKLAGKINRPMSMATGLEVTNGNGNRSPLSSFGLPSGPTEKVSGDGSERMGGVKSENLALLEANLKKLEKTGKLSQWNKRLNSVVKRSPSPKKHFSFTRFARPSSFRRKKSPLVGDDRCYSDNELEVGALLSISSASSSPITPHPPKKPPRTYVTKMKDMEDREEEEDNTERLFAQDDESFSSDLLNTFQKLGSMYNMNVILDDPAHEPNEVSVDHLSPQQSKRVSIQRSLSAMGAIDSPPSISVTNCSPSPPLNSLPPVTEMSLLKNLSYSDTSLDVHCTEDQDASILDEEEENVDSEEKTDKDSSHDDDRDSKDANCDEEAKETSTHEQEKEVELLKEDENEVDDVGNVSEELFNTELPPPQPHKQWREEDELSDLQEEPDEGDTASLSSQDSFQSAMDFGRPESVASELFHTPPRSLSPDDETSPDLEAAEGHTVSMGRSLGIHVHVTLGEEGNEGGEEAEGEGEEEGGEKEKEVRTRNMSTITITGDDIELDNMKTLTRPKKNNLTVEEDEGGATTEEELDIGEGQGEGEDKVGEVNGDVEVANEVEAEDDSNEINSSSEEDFVIIPDSMSPTKYIFECSLSGDIPGILCGLCHGGSLSEQDPVEGQRYPVHQACITGNETVVEYLYQNGAKINVSDARGMTPLHLSVLNDDATLTALLLKRGADYKCVDDDNKTPLMYALEKENGNIVTLLKLAKASDEAGRSESVDSQMFMDETMASIYKDFSGGDRDSLKNQSTSSNNSTPSVASSGEEGSKVYVSVATISNSNPVFSVEQKN</sequence>
<dbReference type="InterPro" id="IPR001849">
    <property type="entry name" value="PH_domain"/>
</dbReference>
<dbReference type="SUPFAM" id="SSF103657">
    <property type="entry name" value="BAR/IMD domain-like"/>
    <property type="match status" value="1"/>
</dbReference>
<dbReference type="Pfam" id="PF16746">
    <property type="entry name" value="BAR_3"/>
    <property type="match status" value="1"/>
</dbReference>
<dbReference type="PROSITE" id="PS50088">
    <property type="entry name" value="ANK_REPEAT"/>
    <property type="match status" value="2"/>
</dbReference>
<dbReference type="InterPro" id="IPR004148">
    <property type="entry name" value="BAR_dom"/>
</dbReference>
<feature type="region of interest" description="Disordered" evidence="7">
    <location>
        <begin position="212"/>
        <end position="236"/>
    </location>
</feature>
<dbReference type="InterPro" id="IPR037278">
    <property type="entry name" value="ARFGAP/RecO"/>
</dbReference>
<dbReference type="Gene3D" id="2.30.29.30">
    <property type="entry name" value="Pleckstrin-homology domain (PH domain)/Phosphotyrosine-binding domain (PTB)"/>
    <property type="match status" value="1"/>
</dbReference>
<evidence type="ECO:0000256" key="5">
    <source>
        <dbReference type="PROSITE-ProRule" id="PRU00023"/>
    </source>
</evidence>
<dbReference type="STRING" id="400682.A0A1X7TWG4"/>
<feature type="domain" description="PH" evidence="8">
    <location>
        <begin position="106"/>
        <end position="203"/>
    </location>
</feature>
<reference evidence="10" key="2">
    <citation type="submission" date="2017-05" db="UniProtKB">
        <authorList>
            <consortium name="EnsemblMetazoa"/>
        </authorList>
    </citation>
    <scope>IDENTIFICATION</scope>
</reference>
<dbReference type="GO" id="GO:0005096">
    <property type="term" value="F:GTPase activator activity"/>
    <property type="evidence" value="ECO:0007669"/>
    <property type="project" value="UniProtKB-KW"/>
</dbReference>
<keyword evidence="5" id="KW-0040">ANK repeat</keyword>
<feature type="compositionally biased region" description="Acidic residues" evidence="7">
    <location>
        <begin position="821"/>
        <end position="831"/>
    </location>
</feature>
<dbReference type="KEGG" id="aqu:100634911"/>
<evidence type="ECO:0000259" key="8">
    <source>
        <dbReference type="PROSITE" id="PS50003"/>
    </source>
</evidence>
<evidence type="ECO:0000256" key="7">
    <source>
        <dbReference type="SAM" id="MobiDB-lite"/>
    </source>
</evidence>
<feature type="compositionally biased region" description="Basic and acidic residues" evidence="7">
    <location>
        <begin position="723"/>
        <end position="739"/>
    </location>
</feature>
<name>A0A1X7TWG4_AMPQE</name>
<dbReference type="SUPFAM" id="SSF48403">
    <property type="entry name" value="Ankyrin repeat"/>
    <property type="match status" value="1"/>
</dbReference>
<dbReference type="Pfam" id="PF12796">
    <property type="entry name" value="Ank_2"/>
    <property type="match status" value="1"/>
</dbReference>
<dbReference type="Pfam" id="PF00169">
    <property type="entry name" value="PH"/>
    <property type="match status" value="1"/>
</dbReference>
<dbReference type="SMART" id="SM00105">
    <property type="entry name" value="ArfGap"/>
    <property type="match status" value="1"/>
</dbReference>
<dbReference type="FunCoup" id="A0A1X7TWG4">
    <property type="interactions" value="621"/>
</dbReference>
<reference evidence="11" key="1">
    <citation type="journal article" date="2010" name="Nature">
        <title>The Amphimedon queenslandica genome and the evolution of animal complexity.</title>
        <authorList>
            <person name="Srivastava M."/>
            <person name="Simakov O."/>
            <person name="Chapman J."/>
            <person name="Fahey B."/>
            <person name="Gauthier M.E."/>
            <person name="Mitros T."/>
            <person name="Richards G.S."/>
            <person name="Conaco C."/>
            <person name="Dacre M."/>
            <person name="Hellsten U."/>
            <person name="Larroux C."/>
            <person name="Putnam N.H."/>
            <person name="Stanke M."/>
            <person name="Adamska M."/>
            <person name="Darling A."/>
            <person name="Degnan S.M."/>
            <person name="Oakley T.H."/>
            <person name="Plachetzki D.C."/>
            <person name="Zhai Y."/>
            <person name="Adamski M."/>
            <person name="Calcino A."/>
            <person name="Cummins S.F."/>
            <person name="Goodstein D.M."/>
            <person name="Harris C."/>
            <person name="Jackson D.J."/>
            <person name="Leys S.P."/>
            <person name="Shu S."/>
            <person name="Woodcroft B.J."/>
            <person name="Vervoort M."/>
            <person name="Kosik K.S."/>
            <person name="Manning G."/>
            <person name="Degnan B.M."/>
            <person name="Rokhsar D.S."/>
        </authorList>
    </citation>
    <scope>NUCLEOTIDE SEQUENCE [LARGE SCALE GENOMIC DNA]</scope>
</reference>
<dbReference type="Pfam" id="PF01412">
    <property type="entry name" value="ArfGap"/>
    <property type="match status" value="1"/>
</dbReference>
<dbReference type="InterPro" id="IPR001164">
    <property type="entry name" value="ArfGAP_dom"/>
</dbReference>
<dbReference type="PANTHER" id="PTHR23180">
    <property type="entry name" value="CENTAURIN/ARF"/>
    <property type="match status" value="1"/>
</dbReference>
<protein>
    <submittedName>
        <fullName evidence="10">Uncharacterized protein</fullName>
    </submittedName>
</protein>
<dbReference type="SUPFAM" id="SSF50729">
    <property type="entry name" value="PH domain-like"/>
    <property type="match status" value="1"/>
</dbReference>
<dbReference type="EnsemblMetazoa" id="Aqu2.1.19723_001">
    <property type="protein sequence ID" value="Aqu2.1.19723_001"/>
    <property type="gene ID" value="Aqu2.1.19723"/>
</dbReference>
<keyword evidence="2" id="KW-0479">Metal-binding</keyword>
<feature type="compositionally biased region" description="Basic and acidic residues" evidence="7">
    <location>
        <begin position="697"/>
        <end position="717"/>
    </location>
</feature>
<evidence type="ECO:0000256" key="2">
    <source>
        <dbReference type="ARBA" id="ARBA00022723"/>
    </source>
</evidence>